<dbReference type="GO" id="GO:0016491">
    <property type="term" value="F:oxidoreductase activity"/>
    <property type="evidence" value="ECO:0007669"/>
    <property type="project" value="UniProtKB-KW"/>
</dbReference>
<evidence type="ECO:0000313" key="5">
    <source>
        <dbReference type="WBParaSite" id="GPUH_0000393401-mRNA-1"/>
    </source>
</evidence>
<organism evidence="5">
    <name type="scientific">Gongylonema pulchrum</name>
    <dbReference type="NCBI Taxonomy" id="637853"/>
    <lineage>
        <taxon>Eukaryota</taxon>
        <taxon>Metazoa</taxon>
        <taxon>Ecdysozoa</taxon>
        <taxon>Nematoda</taxon>
        <taxon>Chromadorea</taxon>
        <taxon>Rhabditida</taxon>
        <taxon>Spirurina</taxon>
        <taxon>Spiruromorpha</taxon>
        <taxon>Spiruroidea</taxon>
        <taxon>Gongylonematidae</taxon>
        <taxon>Gongylonema</taxon>
    </lineage>
</organism>
<keyword evidence="2" id="KW-0560">Oxidoreductase</keyword>
<dbReference type="SUPFAM" id="SSF51735">
    <property type="entry name" value="NAD(P)-binding Rossmann-fold domains"/>
    <property type="match status" value="1"/>
</dbReference>
<name>A0A183D5D6_9BILA</name>
<comment type="similarity">
    <text evidence="1">Belongs to the short-chain dehydrogenases/reductases (SDR) family.</text>
</comment>
<evidence type="ECO:0000313" key="3">
    <source>
        <dbReference type="EMBL" id="VDK41546.1"/>
    </source>
</evidence>
<keyword evidence="4" id="KW-1185">Reference proteome</keyword>
<accession>A0A183D5D6</accession>
<dbReference type="Gene3D" id="3.40.50.720">
    <property type="entry name" value="NAD(P)-binding Rossmann-like Domain"/>
    <property type="match status" value="1"/>
</dbReference>
<gene>
    <name evidence="3" type="ORF">GPUH_LOCUS3926</name>
</gene>
<evidence type="ECO:0000256" key="1">
    <source>
        <dbReference type="ARBA" id="ARBA00006484"/>
    </source>
</evidence>
<evidence type="ECO:0000313" key="4">
    <source>
        <dbReference type="Proteomes" id="UP000271098"/>
    </source>
</evidence>
<proteinExistence type="inferred from homology"/>
<dbReference type="InterPro" id="IPR051019">
    <property type="entry name" value="VLCFA-Steroid_DH"/>
</dbReference>
<dbReference type="PANTHER" id="PTHR43899:SF13">
    <property type="entry name" value="RH59310P"/>
    <property type="match status" value="1"/>
</dbReference>
<reference evidence="3 4" key="2">
    <citation type="submission" date="2018-11" db="EMBL/GenBank/DDBJ databases">
        <authorList>
            <consortium name="Pathogen Informatics"/>
        </authorList>
    </citation>
    <scope>NUCLEOTIDE SEQUENCE [LARGE SCALE GENOMIC DNA]</scope>
</reference>
<dbReference type="OrthoDB" id="5545019at2759"/>
<sequence length="100" mass="11132">MYSMIEALGWCVLLYFGSRLAQVIYSIIYPYYIAKPLKLKEAAGGKWAVVTGSTDGIGRAYALELARNGFSIDLEVGIVGNLCENLIFVIFEKQKLKIYA</sequence>
<dbReference type="AlphaFoldDB" id="A0A183D5D6"/>
<dbReference type="InterPro" id="IPR036291">
    <property type="entry name" value="NAD(P)-bd_dom_sf"/>
</dbReference>
<dbReference type="Proteomes" id="UP000271098">
    <property type="component" value="Unassembled WGS sequence"/>
</dbReference>
<dbReference type="WBParaSite" id="GPUH_0000393401-mRNA-1">
    <property type="protein sequence ID" value="GPUH_0000393401-mRNA-1"/>
    <property type="gene ID" value="GPUH_0000393401"/>
</dbReference>
<reference evidence="5" key="1">
    <citation type="submission" date="2016-06" db="UniProtKB">
        <authorList>
            <consortium name="WormBaseParasite"/>
        </authorList>
    </citation>
    <scope>IDENTIFICATION</scope>
</reference>
<protein>
    <submittedName>
        <fullName evidence="5">Hydroxysteroid 17-beta dehydrogenase 11</fullName>
    </submittedName>
</protein>
<dbReference type="EMBL" id="UYRT01007061">
    <property type="protein sequence ID" value="VDK41546.1"/>
    <property type="molecule type" value="Genomic_DNA"/>
</dbReference>
<evidence type="ECO:0000256" key="2">
    <source>
        <dbReference type="ARBA" id="ARBA00023002"/>
    </source>
</evidence>
<dbReference type="PANTHER" id="PTHR43899">
    <property type="entry name" value="RH59310P"/>
    <property type="match status" value="1"/>
</dbReference>